<sequence length="199" mass="22319">MATAAIASRTEAGVLESQHRATARPFPKEVRTITGGGPKPHHYYTHRRGEFLFTYPAATHIRVLAVSPHLGVLQEWQARWWSSLNSGFIYGIFPEVNTKTCHGDFLINQILTTEGCFLVHQHRVFGKSPDCECGRDQGTVSHYVYGCQIYREVRQKYFPENFFQLGILKLILNTSAKIGLKIIVQDVLTESLAGVAPSS</sequence>
<accession>A0A4Y2N3X1</accession>
<reference evidence="2 3" key="1">
    <citation type="journal article" date="2019" name="Sci. Rep.">
        <title>Orb-weaving spider Araneus ventricosus genome elucidates the spidroin gene catalogue.</title>
        <authorList>
            <person name="Kono N."/>
            <person name="Nakamura H."/>
            <person name="Ohtoshi R."/>
            <person name="Moran D.A.P."/>
            <person name="Shinohara A."/>
            <person name="Yoshida Y."/>
            <person name="Fujiwara M."/>
            <person name="Mori M."/>
            <person name="Tomita M."/>
            <person name="Arakawa K."/>
        </authorList>
    </citation>
    <scope>NUCLEOTIDE SEQUENCE [LARGE SCALE GENOMIC DNA]</scope>
</reference>
<protein>
    <submittedName>
        <fullName evidence="2">Uncharacterized protein</fullName>
    </submittedName>
</protein>
<feature type="region of interest" description="Disordered" evidence="1">
    <location>
        <begin position="1"/>
        <end position="40"/>
    </location>
</feature>
<proteinExistence type="predicted"/>
<dbReference type="Proteomes" id="UP000499080">
    <property type="component" value="Unassembled WGS sequence"/>
</dbReference>
<evidence type="ECO:0000313" key="2">
    <source>
        <dbReference type="EMBL" id="GBN33314.1"/>
    </source>
</evidence>
<name>A0A4Y2N3X1_ARAVE</name>
<keyword evidence="3" id="KW-1185">Reference proteome</keyword>
<organism evidence="2 3">
    <name type="scientific">Araneus ventricosus</name>
    <name type="common">Orbweaver spider</name>
    <name type="synonym">Epeira ventricosa</name>
    <dbReference type="NCBI Taxonomy" id="182803"/>
    <lineage>
        <taxon>Eukaryota</taxon>
        <taxon>Metazoa</taxon>
        <taxon>Ecdysozoa</taxon>
        <taxon>Arthropoda</taxon>
        <taxon>Chelicerata</taxon>
        <taxon>Arachnida</taxon>
        <taxon>Araneae</taxon>
        <taxon>Araneomorphae</taxon>
        <taxon>Entelegynae</taxon>
        <taxon>Araneoidea</taxon>
        <taxon>Araneidae</taxon>
        <taxon>Araneus</taxon>
    </lineage>
</organism>
<dbReference type="EMBL" id="BGPR01008361">
    <property type="protein sequence ID" value="GBN33314.1"/>
    <property type="molecule type" value="Genomic_DNA"/>
</dbReference>
<gene>
    <name evidence="2" type="ORF">AVEN_69925_1</name>
</gene>
<dbReference type="AlphaFoldDB" id="A0A4Y2N3X1"/>
<evidence type="ECO:0000313" key="3">
    <source>
        <dbReference type="Proteomes" id="UP000499080"/>
    </source>
</evidence>
<evidence type="ECO:0000256" key="1">
    <source>
        <dbReference type="SAM" id="MobiDB-lite"/>
    </source>
</evidence>
<comment type="caution">
    <text evidence="2">The sequence shown here is derived from an EMBL/GenBank/DDBJ whole genome shotgun (WGS) entry which is preliminary data.</text>
</comment>